<organism evidence="1 2">
    <name type="scientific">Platanthera guangdongensis</name>
    <dbReference type="NCBI Taxonomy" id="2320717"/>
    <lineage>
        <taxon>Eukaryota</taxon>
        <taxon>Viridiplantae</taxon>
        <taxon>Streptophyta</taxon>
        <taxon>Embryophyta</taxon>
        <taxon>Tracheophyta</taxon>
        <taxon>Spermatophyta</taxon>
        <taxon>Magnoliopsida</taxon>
        <taxon>Liliopsida</taxon>
        <taxon>Asparagales</taxon>
        <taxon>Orchidaceae</taxon>
        <taxon>Orchidoideae</taxon>
        <taxon>Orchideae</taxon>
        <taxon>Orchidinae</taxon>
        <taxon>Platanthera</taxon>
    </lineage>
</organism>
<keyword evidence="2" id="KW-1185">Reference proteome</keyword>
<gene>
    <name evidence="1" type="ORF">KSP40_PGU021425</name>
</gene>
<accession>A0ABR2M3U4</accession>
<dbReference type="Proteomes" id="UP001412067">
    <property type="component" value="Unassembled WGS sequence"/>
</dbReference>
<dbReference type="EMBL" id="JBBWWR010000012">
    <property type="protein sequence ID" value="KAK8958780.1"/>
    <property type="molecule type" value="Genomic_DNA"/>
</dbReference>
<evidence type="ECO:0000313" key="2">
    <source>
        <dbReference type="Proteomes" id="UP001412067"/>
    </source>
</evidence>
<sequence length="68" mass="7295">MKEAKVGLQRRNEELVRRIVAAAPTEEKLSEAVGTSVGNNYERMGGQGLITLRAENPATAIDSVIATL</sequence>
<protein>
    <submittedName>
        <fullName evidence="1">Uncharacterized protein</fullName>
    </submittedName>
</protein>
<reference evidence="1 2" key="1">
    <citation type="journal article" date="2022" name="Nat. Plants">
        <title>Genomes of leafy and leafless Platanthera orchids illuminate the evolution of mycoheterotrophy.</title>
        <authorList>
            <person name="Li M.H."/>
            <person name="Liu K.W."/>
            <person name="Li Z."/>
            <person name="Lu H.C."/>
            <person name="Ye Q.L."/>
            <person name="Zhang D."/>
            <person name="Wang J.Y."/>
            <person name="Li Y.F."/>
            <person name="Zhong Z.M."/>
            <person name="Liu X."/>
            <person name="Yu X."/>
            <person name="Liu D.K."/>
            <person name="Tu X.D."/>
            <person name="Liu B."/>
            <person name="Hao Y."/>
            <person name="Liao X.Y."/>
            <person name="Jiang Y.T."/>
            <person name="Sun W.H."/>
            <person name="Chen J."/>
            <person name="Chen Y.Q."/>
            <person name="Ai Y."/>
            <person name="Zhai J.W."/>
            <person name="Wu S.S."/>
            <person name="Zhou Z."/>
            <person name="Hsiao Y.Y."/>
            <person name="Wu W.L."/>
            <person name="Chen Y.Y."/>
            <person name="Lin Y.F."/>
            <person name="Hsu J.L."/>
            <person name="Li C.Y."/>
            <person name="Wang Z.W."/>
            <person name="Zhao X."/>
            <person name="Zhong W.Y."/>
            <person name="Ma X.K."/>
            <person name="Ma L."/>
            <person name="Huang J."/>
            <person name="Chen G.Z."/>
            <person name="Huang M.Z."/>
            <person name="Huang L."/>
            <person name="Peng D.H."/>
            <person name="Luo Y.B."/>
            <person name="Zou S.Q."/>
            <person name="Chen S.P."/>
            <person name="Lan S."/>
            <person name="Tsai W.C."/>
            <person name="Van de Peer Y."/>
            <person name="Liu Z.J."/>
        </authorList>
    </citation>
    <scope>NUCLEOTIDE SEQUENCE [LARGE SCALE GENOMIC DNA]</scope>
    <source>
        <strain evidence="1">Lor288</strain>
    </source>
</reference>
<comment type="caution">
    <text evidence="1">The sequence shown here is derived from an EMBL/GenBank/DDBJ whole genome shotgun (WGS) entry which is preliminary data.</text>
</comment>
<proteinExistence type="predicted"/>
<name>A0ABR2M3U4_9ASPA</name>
<evidence type="ECO:0000313" key="1">
    <source>
        <dbReference type="EMBL" id="KAK8958780.1"/>
    </source>
</evidence>